<dbReference type="InterPro" id="IPR029044">
    <property type="entry name" value="Nucleotide-diphossugar_trans"/>
</dbReference>
<dbReference type="PANTHER" id="PTHR13778">
    <property type="entry name" value="GLYCOSYLTRANSFERASE 8 DOMAIN-CONTAINING PROTEIN"/>
    <property type="match status" value="1"/>
</dbReference>
<dbReference type="InterPro" id="IPR025536">
    <property type="entry name" value="DUF4422"/>
</dbReference>
<protein>
    <submittedName>
        <fullName evidence="5">DUF4422 domain-containing protein</fullName>
    </submittedName>
</protein>
<evidence type="ECO:0000256" key="2">
    <source>
        <dbReference type="ARBA" id="ARBA00022679"/>
    </source>
</evidence>
<dbReference type="Pfam" id="PF14393">
    <property type="entry name" value="DUF4422"/>
    <property type="match status" value="1"/>
</dbReference>
<feature type="domain" description="DUF4422" evidence="4">
    <location>
        <begin position="5"/>
        <end position="242"/>
    </location>
</feature>
<accession>A0A9D2B631</accession>
<evidence type="ECO:0000256" key="1">
    <source>
        <dbReference type="ARBA" id="ARBA00022676"/>
    </source>
</evidence>
<keyword evidence="3" id="KW-0479">Metal-binding</keyword>
<organism evidence="5 6">
    <name type="scientific">Candidatus Anaerotruncus excrementipullorum</name>
    <dbReference type="NCBI Taxonomy" id="2838465"/>
    <lineage>
        <taxon>Bacteria</taxon>
        <taxon>Bacillati</taxon>
        <taxon>Bacillota</taxon>
        <taxon>Clostridia</taxon>
        <taxon>Eubacteriales</taxon>
        <taxon>Oscillospiraceae</taxon>
        <taxon>Anaerotruncus</taxon>
    </lineage>
</organism>
<evidence type="ECO:0000313" key="6">
    <source>
        <dbReference type="Proteomes" id="UP000886800"/>
    </source>
</evidence>
<dbReference type="PANTHER" id="PTHR13778:SF47">
    <property type="entry name" value="LIPOPOLYSACCHARIDE 1,3-GALACTOSYLTRANSFERASE"/>
    <property type="match status" value="1"/>
</dbReference>
<reference evidence="5" key="2">
    <citation type="submission" date="2021-04" db="EMBL/GenBank/DDBJ databases">
        <authorList>
            <person name="Gilroy R."/>
        </authorList>
    </citation>
    <scope>NUCLEOTIDE SEQUENCE</scope>
    <source>
        <strain evidence="5">CHK188-5543</strain>
    </source>
</reference>
<dbReference type="Pfam" id="PF01501">
    <property type="entry name" value="Glyco_transf_8"/>
    <property type="match status" value="1"/>
</dbReference>
<sequence>MSDIKILISCHKQAEHPKSEILLPIQVGAARAKARFAGMLQDDEGENISQKNPSYCELTAQYWAWKNLDADYYGFCHYRRYFNFSDKTYPEDPWGNVLCPYLDDRAAELYGLEDGTIRRAVEGYDILTTTRKDLRKMGFSSVADQYRKAPRLHARDLDTLLAIIDEKYPAYSQAAHDHCQGHVTSFCNMYILKKELFFDYCAWMFDILAEFERRTDMSHYSREALRTPGHLSERLFGIYYLHLTRRRPELKVRELQCVLFGHTDPQPPLAPAFSQREVPVVFAANNNFVPMAATCIRSLLDHASPQWNYDLVLLESDITPENKQILLGMAAGLPNVSLRFFNAARLLSGYKLKANAHITVETFFRFLIQEILPGCGKVLYLDCDLVVLEDVAQLYQLDLGDCLLAAARDPDFLGQINGANPATLEYCRTELKMRDPYNYFQAGVLLLNTGEMRKAHTLDEWLTFASHPYKYSDQDVLNLYCEGWVKYLDMAWNLLSDCDHYRVENVITYAPEAVYGEYLAARQAPKIIHYAGFLKPWHRPDEDFATVFWQYARRTPYYEQLIFRMDEGNAWHVAHGLDGQRGARPALRRLLGLPRRIVDHFLPKGTVGRERLKKVYHLFVKPKP</sequence>
<reference evidence="5" key="1">
    <citation type="journal article" date="2021" name="PeerJ">
        <title>Extensive microbial diversity within the chicken gut microbiome revealed by metagenomics and culture.</title>
        <authorList>
            <person name="Gilroy R."/>
            <person name="Ravi A."/>
            <person name="Getino M."/>
            <person name="Pursley I."/>
            <person name="Horton D.L."/>
            <person name="Alikhan N.F."/>
            <person name="Baker D."/>
            <person name="Gharbi K."/>
            <person name="Hall N."/>
            <person name="Watson M."/>
            <person name="Adriaenssens E.M."/>
            <person name="Foster-Nyarko E."/>
            <person name="Jarju S."/>
            <person name="Secka A."/>
            <person name="Antonio M."/>
            <person name="Oren A."/>
            <person name="Chaudhuri R.R."/>
            <person name="La Ragione R."/>
            <person name="Hildebrand F."/>
            <person name="Pallen M.J."/>
        </authorList>
    </citation>
    <scope>NUCLEOTIDE SEQUENCE</scope>
    <source>
        <strain evidence="5">CHK188-5543</strain>
    </source>
</reference>
<evidence type="ECO:0000259" key="4">
    <source>
        <dbReference type="Pfam" id="PF14393"/>
    </source>
</evidence>
<gene>
    <name evidence="5" type="ORF">H9736_00345</name>
</gene>
<comment type="caution">
    <text evidence="5">The sequence shown here is derived from an EMBL/GenBank/DDBJ whole genome shotgun (WGS) entry which is preliminary data.</text>
</comment>
<proteinExistence type="predicted"/>
<dbReference type="Proteomes" id="UP000886800">
    <property type="component" value="Unassembled WGS sequence"/>
</dbReference>
<dbReference type="EMBL" id="DXES01000008">
    <property type="protein sequence ID" value="HIX64675.1"/>
    <property type="molecule type" value="Genomic_DNA"/>
</dbReference>
<evidence type="ECO:0000256" key="3">
    <source>
        <dbReference type="ARBA" id="ARBA00022723"/>
    </source>
</evidence>
<dbReference type="InterPro" id="IPR050748">
    <property type="entry name" value="Glycosyltrans_8_dom-fam"/>
</dbReference>
<dbReference type="CDD" id="cd04194">
    <property type="entry name" value="GT8_A4GalT_like"/>
    <property type="match status" value="1"/>
</dbReference>
<keyword evidence="1" id="KW-0328">Glycosyltransferase</keyword>
<keyword evidence="2" id="KW-0808">Transferase</keyword>
<dbReference type="InterPro" id="IPR002495">
    <property type="entry name" value="Glyco_trans_8"/>
</dbReference>
<evidence type="ECO:0000313" key="5">
    <source>
        <dbReference type="EMBL" id="HIX64675.1"/>
    </source>
</evidence>
<dbReference type="GO" id="GO:0046872">
    <property type="term" value="F:metal ion binding"/>
    <property type="evidence" value="ECO:0007669"/>
    <property type="project" value="UniProtKB-KW"/>
</dbReference>
<dbReference type="GO" id="GO:0016757">
    <property type="term" value="F:glycosyltransferase activity"/>
    <property type="evidence" value="ECO:0007669"/>
    <property type="project" value="UniProtKB-KW"/>
</dbReference>
<dbReference type="AlphaFoldDB" id="A0A9D2B631"/>
<dbReference type="Gene3D" id="3.90.550.10">
    <property type="entry name" value="Spore Coat Polysaccharide Biosynthesis Protein SpsA, Chain A"/>
    <property type="match status" value="1"/>
</dbReference>
<dbReference type="SUPFAM" id="SSF53448">
    <property type="entry name" value="Nucleotide-diphospho-sugar transferases"/>
    <property type="match status" value="1"/>
</dbReference>
<name>A0A9D2B631_9FIRM</name>